<evidence type="ECO:0000259" key="1">
    <source>
        <dbReference type="PROSITE" id="PS50206"/>
    </source>
</evidence>
<accession>A0A0B0H2U3</accession>
<dbReference type="STRING" id="2340.JV46_25630"/>
<reference evidence="2 3" key="1">
    <citation type="journal article" date="2014" name="BMC Genomics">
        <title>The genome of the intracellular bacterium of the coastal bivalve, Solemya velum: a blueprint for thriving in and out of symbiosis.</title>
        <authorList>
            <person name="Dmytrenko O."/>
            <person name="Russell S.L."/>
            <person name="Loo W.T."/>
            <person name="Fontanez K.M."/>
            <person name="Liao L."/>
            <person name="Roeselers G."/>
            <person name="Sharma R."/>
            <person name="Stewart F.J."/>
            <person name="Newton I.L."/>
            <person name="Woyke T."/>
            <person name="Wu D."/>
            <person name="Lang J.M."/>
            <person name="Eisen J.A."/>
            <person name="Cavanaugh C.M."/>
        </authorList>
    </citation>
    <scope>NUCLEOTIDE SEQUENCE [LARGE SCALE GENOMIC DNA]</scope>
    <source>
        <strain evidence="2 3">WH</strain>
    </source>
</reference>
<dbReference type="InterPro" id="IPR036873">
    <property type="entry name" value="Rhodanese-like_dom_sf"/>
</dbReference>
<dbReference type="PANTHER" id="PTHR44086:SF10">
    <property type="entry name" value="THIOSULFATE SULFURTRANSFERASE_RHODANESE-LIKE DOMAIN-CONTAINING PROTEIN 3"/>
    <property type="match status" value="1"/>
</dbReference>
<sequence length="172" mass="19976">MLEYSPELSIHLKGLIMQKLIDLLAERLESVNEIMPWDMEEMMEADPDLLVLDVRERDEFDTMHVENSLNVPRGIVESACEWGYEETEPELVEARDRTVIVVCRSGYRSIMTSFNLQLLGFNKVYSLTTGLRGYNDYELPFVDLEEKPVDIKDADAFFVNKILPYQMEPDSE</sequence>
<name>A0A0B0H2U3_SOVGS</name>
<evidence type="ECO:0000313" key="2">
    <source>
        <dbReference type="EMBL" id="KHF24533.1"/>
    </source>
</evidence>
<keyword evidence="3" id="KW-1185">Reference proteome</keyword>
<dbReference type="PROSITE" id="PS50206">
    <property type="entry name" value="RHODANESE_3"/>
    <property type="match status" value="1"/>
</dbReference>
<dbReference type="PANTHER" id="PTHR44086">
    <property type="entry name" value="THIOSULFATE SULFURTRANSFERASE RDL2, MITOCHONDRIAL-RELATED"/>
    <property type="match status" value="1"/>
</dbReference>
<dbReference type="Pfam" id="PF00581">
    <property type="entry name" value="Rhodanese"/>
    <property type="match status" value="1"/>
</dbReference>
<gene>
    <name evidence="2" type="ORF">JV46_25630</name>
</gene>
<dbReference type="Proteomes" id="UP000030856">
    <property type="component" value="Unassembled WGS sequence"/>
</dbReference>
<dbReference type="eggNOG" id="COG0607">
    <property type="taxonomic scope" value="Bacteria"/>
</dbReference>
<dbReference type="InterPro" id="IPR001763">
    <property type="entry name" value="Rhodanese-like_dom"/>
</dbReference>
<evidence type="ECO:0000313" key="3">
    <source>
        <dbReference type="Proteomes" id="UP000030856"/>
    </source>
</evidence>
<dbReference type="CDD" id="cd00158">
    <property type="entry name" value="RHOD"/>
    <property type="match status" value="1"/>
</dbReference>
<dbReference type="SMART" id="SM00450">
    <property type="entry name" value="RHOD"/>
    <property type="match status" value="1"/>
</dbReference>
<dbReference type="AlphaFoldDB" id="A0A0B0H2U3"/>
<dbReference type="SUPFAM" id="SSF52821">
    <property type="entry name" value="Rhodanese/Cell cycle control phosphatase"/>
    <property type="match status" value="1"/>
</dbReference>
<protein>
    <submittedName>
        <fullName evidence="2">Rhodanese-like sulfurtransferase</fullName>
    </submittedName>
</protein>
<feature type="domain" description="Rhodanese" evidence="1">
    <location>
        <begin position="45"/>
        <end position="143"/>
    </location>
</feature>
<keyword evidence="2" id="KW-0808">Transferase</keyword>
<organism evidence="2 3">
    <name type="scientific">Solemya velum gill symbiont</name>
    <dbReference type="NCBI Taxonomy" id="2340"/>
    <lineage>
        <taxon>Bacteria</taxon>
        <taxon>Pseudomonadati</taxon>
        <taxon>Pseudomonadota</taxon>
        <taxon>Gammaproteobacteria</taxon>
        <taxon>sulfur-oxidizing symbionts</taxon>
    </lineage>
</organism>
<dbReference type="GO" id="GO:0004792">
    <property type="term" value="F:thiosulfate-cyanide sulfurtransferase activity"/>
    <property type="evidence" value="ECO:0007669"/>
    <property type="project" value="TreeGrafter"/>
</dbReference>
<dbReference type="EMBL" id="JRAA01000003">
    <property type="protein sequence ID" value="KHF24533.1"/>
    <property type="molecule type" value="Genomic_DNA"/>
</dbReference>
<dbReference type="Gene3D" id="3.40.250.10">
    <property type="entry name" value="Rhodanese-like domain"/>
    <property type="match status" value="1"/>
</dbReference>
<comment type="caution">
    <text evidence="2">The sequence shown here is derived from an EMBL/GenBank/DDBJ whole genome shotgun (WGS) entry which is preliminary data.</text>
</comment>
<proteinExistence type="predicted"/>